<dbReference type="SUPFAM" id="SSF53098">
    <property type="entry name" value="Ribonuclease H-like"/>
    <property type="match status" value="1"/>
</dbReference>
<dbReference type="SUPFAM" id="SSF56672">
    <property type="entry name" value="DNA/RNA polymerases"/>
    <property type="match status" value="1"/>
</dbReference>
<dbReference type="Proteomes" id="UP001151760">
    <property type="component" value="Unassembled WGS sequence"/>
</dbReference>
<sequence>MPEDFRIPIILGRPFLATARAMIDVFNKKITLRVGDDEVIFDMEESMKKPTSKDDECYGVDDLNSTIDNETQELLWNDLLNLFLLKDLKIRSIKQIWKAIDTAYSGKQNSEGTRPGNEHLCYTSAGEIDENKPKLKDLPSLEYAYLHGNEFFPIIILSNLFEKEKKSLLQVLEKHKGAIAWKMSNIKGISPTVCTHKILMEDDFKPVIQPHRCLNPKVQDVVKIEIVKLFDSGLIFTISDTPWVIPIHVVSKKGGMTVVLNDNNELIPTRTVTGWRPWYVDYMNYLVGKVVPPKWSSERRKRFYSQVKNYFWDEPYAFKLCPDNVMRRCVAGSETLEILAHCHSGPTGGHHSASVTGRKVYEAGFLWPDILKDAKGLDFMGPFPDSTGNKYILVAVDYVSKWVEAQALPTNNDHVVVKILRGLFARAIKRILERSVGYNPKDWSEKLNDALWAFRTAYKTPIGCTPYRLVDAAGKNRFMQLNELGELRDGVYENTRIYIERTMKWHDSRLRGDKDFKVGDNVLLLNSCFKMHPGKLKSKLYGPNTVKTMYAYGAIEITDKNGFSFKVNRQRLKKYYRGDIDKEDNEVVEFEECAT</sequence>
<dbReference type="GO" id="GO:0003964">
    <property type="term" value="F:RNA-directed DNA polymerase activity"/>
    <property type="evidence" value="ECO:0007669"/>
    <property type="project" value="UniProtKB-KW"/>
</dbReference>
<comment type="caution">
    <text evidence="1">The sequence shown here is derived from an EMBL/GenBank/DDBJ whole genome shotgun (WGS) entry which is preliminary data.</text>
</comment>
<keyword evidence="1" id="KW-0695">RNA-directed DNA polymerase</keyword>
<organism evidence="1 2">
    <name type="scientific">Tanacetum coccineum</name>
    <dbReference type="NCBI Taxonomy" id="301880"/>
    <lineage>
        <taxon>Eukaryota</taxon>
        <taxon>Viridiplantae</taxon>
        <taxon>Streptophyta</taxon>
        <taxon>Embryophyta</taxon>
        <taxon>Tracheophyta</taxon>
        <taxon>Spermatophyta</taxon>
        <taxon>Magnoliopsida</taxon>
        <taxon>eudicotyledons</taxon>
        <taxon>Gunneridae</taxon>
        <taxon>Pentapetalae</taxon>
        <taxon>asterids</taxon>
        <taxon>campanulids</taxon>
        <taxon>Asterales</taxon>
        <taxon>Asteraceae</taxon>
        <taxon>Asteroideae</taxon>
        <taxon>Anthemideae</taxon>
        <taxon>Anthemidinae</taxon>
        <taxon>Tanacetum</taxon>
    </lineage>
</organism>
<keyword evidence="1" id="KW-0548">Nucleotidyltransferase</keyword>
<dbReference type="InterPro" id="IPR012337">
    <property type="entry name" value="RNaseH-like_sf"/>
</dbReference>
<keyword evidence="2" id="KW-1185">Reference proteome</keyword>
<dbReference type="Gene3D" id="3.10.10.10">
    <property type="entry name" value="HIV Type 1 Reverse Transcriptase, subunit A, domain 1"/>
    <property type="match status" value="1"/>
</dbReference>
<dbReference type="Gene3D" id="3.30.420.10">
    <property type="entry name" value="Ribonuclease H-like superfamily/Ribonuclease H"/>
    <property type="match status" value="2"/>
</dbReference>
<dbReference type="PANTHER" id="PTHR47266">
    <property type="entry name" value="ENDONUCLEASE-RELATED"/>
    <property type="match status" value="1"/>
</dbReference>
<evidence type="ECO:0000313" key="1">
    <source>
        <dbReference type="EMBL" id="GJT20387.1"/>
    </source>
</evidence>
<gene>
    <name evidence="1" type="ORF">Tco_0890324</name>
</gene>
<evidence type="ECO:0000313" key="2">
    <source>
        <dbReference type="Proteomes" id="UP001151760"/>
    </source>
</evidence>
<proteinExistence type="predicted"/>
<reference evidence="1" key="2">
    <citation type="submission" date="2022-01" db="EMBL/GenBank/DDBJ databases">
        <authorList>
            <person name="Yamashiro T."/>
            <person name="Shiraishi A."/>
            <person name="Satake H."/>
            <person name="Nakayama K."/>
        </authorList>
    </citation>
    <scope>NUCLEOTIDE SEQUENCE</scope>
</reference>
<dbReference type="Gene3D" id="1.10.340.70">
    <property type="match status" value="1"/>
</dbReference>
<dbReference type="InterPro" id="IPR036397">
    <property type="entry name" value="RNaseH_sf"/>
</dbReference>
<reference evidence="1" key="1">
    <citation type="journal article" date="2022" name="Int. J. Mol. Sci.">
        <title>Draft Genome of Tanacetum Coccineum: Genomic Comparison of Closely Related Tanacetum-Family Plants.</title>
        <authorList>
            <person name="Yamashiro T."/>
            <person name="Shiraishi A."/>
            <person name="Nakayama K."/>
            <person name="Satake H."/>
        </authorList>
    </citation>
    <scope>NUCLEOTIDE SEQUENCE</scope>
</reference>
<dbReference type="EMBL" id="BQNB010013798">
    <property type="protein sequence ID" value="GJT20387.1"/>
    <property type="molecule type" value="Genomic_DNA"/>
</dbReference>
<name>A0ABQ5C2S6_9ASTR</name>
<keyword evidence="1" id="KW-0808">Transferase</keyword>
<dbReference type="InterPro" id="IPR043502">
    <property type="entry name" value="DNA/RNA_pol_sf"/>
</dbReference>
<accession>A0ABQ5C2S6</accession>
<protein>
    <submittedName>
        <fullName evidence="1">Reverse transcriptase domain-containing protein</fullName>
    </submittedName>
</protein>
<dbReference type="InterPro" id="IPR052160">
    <property type="entry name" value="Gypsy_RT_Integrase-like"/>
</dbReference>